<comment type="caution">
    <text evidence="1">The sequence shown here is derived from an EMBL/GenBank/DDBJ whole genome shotgun (WGS) entry which is preliminary data.</text>
</comment>
<keyword evidence="2" id="KW-1185">Reference proteome</keyword>
<dbReference type="AlphaFoldDB" id="A0A853IVC7"/>
<proteinExistence type="predicted"/>
<name>A0A853IVC7_9BURK</name>
<protein>
    <submittedName>
        <fullName evidence="1">Uncharacterized protein</fullName>
    </submittedName>
</protein>
<dbReference type="Proteomes" id="UP000589716">
    <property type="component" value="Unassembled WGS sequence"/>
</dbReference>
<evidence type="ECO:0000313" key="1">
    <source>
        <dbReference type="EMBL" id="NZA01447.1"/>
    </source>
</evidence>
<sequence>MTHHPPRANAMLDWLKKLTPRRTPAPADAPPDLKAVFRLALAHYPAHVPPHRGLGGHITPEQAQHNLDWFRRSVPERLHALRALAADTGLALPADLQRPVASLDEAKELVARLIAWTRACWPDRPYRPEHLSDSHWAMSARTGDDAIFSVVLDVATLLGQVAMTGRSEWRWGLDMARASRGRSPCSRRGAWCCSRRRSASSAHPA</sequence>
<dbReference type="RefSeq" id="WP_180549924.1">
    <property type="nucleotide sequence ID" value="NZ_JACCKX010000001.1"/>
</dbReference>
<gene>
    <name evidence="1" type="ORF">H0I39_06140</name>
</gene>
<organism evidence="1 2">
    <name type="scientific">Ottowia beijingensis</name>
    <dbReference type="NCBI Taxonomy" id="1207057"/>
    <lineage>
        <taxon>Bacteria</taxon>
        <taxon>Pseudomonadati</taxon>
        <taxon>Pseudomonadota</taxon>
        <taxon>Betaproteobacteria</taxon>
        <taxon>Burkholderiales</taxon>
        <taxon>Comamonadaceae</taxon>
        <taxon>Ottowia</taxon>
    </lineage>
</organism>
<accession>A0A853IVC7</accession>
<reference evidence="1 2" key="1">
    <citation type="submission" date="2020-07" db="EMBL/GenBank/DDBJ databases">
        <authorList>
            <person name="Maaloum M."/>
        </authorList>
    </citation>
    <scope>NUCLEOTIDE SEQUENCE [LARGE SCALE GENOMIC DNA]</scope>
    <source>
        <strain evidence="1 2">GCS-AN-3</strain>
    </source>
</reference>
<evidence type="ECO:0000313" key="2">
    <source>
        <dbReference type="Proteomes" id="UP000589716"/>
    </source>
</evidence>
<dbReference type="EMBL" id="JACCKX010000001">
    <property type="protein sequence ID" value="NZA01447.1"/>
    <property type="molecule type" value="Genomic_DNA"/>
</dbReference>